<evidence type="ECO:0000256" key="1">
    <source>
        <dbReference type="SAM" id="MobiDB-lite"/>
    </source>
</evidence>
<proteinExistence type="predicted"/>
<evidence type="ECO:0000313" key="3">
    <source>
        <dbReference type="Proteomes" id="UP000277580"/>
    </source>
</evidence>
<keyword evidence="3" id="KW-1185">Reference proteome</keyword>
<organism evidence="2 3">
    <name type="scientific">Morchella conica CCBAS932</name>
    <dbReference type="NCBI Taxonomy" id="1392247"/>
    <lineage>
        <taxon>Eukaryota</taxon>
        <taxon>Fungi</taxon>
        <taxon>Dikarya</taxon>
        <taxon>Ascomycota</taxon>
        <taxon>Pezizomycotina</taxon>
        <taxon>Pezizomycetes</taxon>
        <taxon>Pezizales</taxon>
        <taxon>Morchellaceae</taxon>
        <taxon>Morchella</taxon>
    </lineage>
</organism>
<feature type="region of interest" description="Disordered" evidence="1">
    <location>
        <begin position="392"/>
        <end position="413"/>
    </location>
</feature>
<name>A0A3N4KH16_9PEZI</name>
<reference evidence="2 3" key="1">
    <citation type="journal article" date="2018" name="Nat. Ecol. Evol.">
        <title>Pezizomycetes genomes reveal the molecular basis of ectomycorrhizal truffle lifestyle.</title>
        <authorList>
            <person name="Murat C."/>
            <person name="Payen T."/>
            <person name="Noel B."/>
            <person name="Kuo A."/>
            <person name="Morin E."/>
            <person name="Chen J."/>
            <person name="Kohler A."/>
            <person name="Krizsan K."/>
            <person name="Balestrini R."/>
            <person name="Da Silva C."/>
            <person name="Montanini B."/>
            <person name="Hainaut M."/>
            <person name="Levati E."/>
            <person name="Barry K.W."/>
            <person name="Belfiori B."/>
            <person name="Cichocki N."/>
            <person name="Clum A."/>
            <person name="Dockter R.B."/>
            <person name="Fauchery L."/>
            <person name="Guy J."/>
            <person name="Iotti M."/>
            <person name="Le Tacon F."/>
            <person name="Lindquist E.A."/>
            <person name="Lipzen A."/>
            <person name="Malagnac F."/>
            <person name="Mello A."/>
            <person name="Molinier V."/>
            <person name="Miyauchi S."/>
            <person name="Poulain J."/>
            <person name="Riccioni C."/>
            <person name="Rubini A."/>
            <person name="Sitrit Y."/>
            <person name="Splivallo R."/>
            <person name="Traeger S."/>
            <person name="Wang M."/>
            <person name="Zifcakova L."/>
            <person name="Wipf D."/>
            <person name="Zambonelli A."/>
            <person name="Paolocci F."/>
            <person name="Nowrousian M."/>
            <person name="Ottonello S."/>
            <person name="Baldrian P."/>
            <person name="Spatafora J.W."/>
            <person name="Henrissat B."/>
            <person name="Nagy L.G."/>
            <person name="Aury J.M."/>
            <person name="Wincker P."/>
            <person name="Grigoriev I.V."/>
            <person name="Bonfante P."/>
            <person name="Martin F.M."/>
        </authorList>
    </citation>
    <scope>NUCLEOTIDE SEQUENCE [LARGE SCALE GENOMIC DNA]</scope>
    <source>
        <strain evidence="2 3">CCBAS932</strain>
    </source>
</reference>
<dbReference type="Proteomes" id="UP000277580">
    <property type="component" value="Unassembled WGS sequence"/>
</dbReference>
<gene>
    <name evidence="2" type="ORF">P167DRAFT_548706</name>
</gene>
<feature type="compositionally biased region" description="Low complexity" evidence="1">
    <location>
        <begin position="201"/>
        <end position="225"/>
    </location>
</feature>
<dbReference type="InParanoid" id="A0A3N4KH16"/>
<dbReference type="PANTHER" id="PTHR47842">
    <property type="entry name" value="EXPRESSED PROTEIN"/>
    <property type="match status" value="1"/>
</dbReference>
<dbReference type="PANTHER" id="PTHR47842:SF2">
    <property type="entry name" value="DUF676 DOMAIN-CONTAINING PROTEIN"/>
    <property type="match status" value="1"/>
</dbReference>
<dbReference type="Gene3D" id="3.40.50.1820">
    <property type="entry name" value="alpha/beta hydrolase"/>
    <property type="match status" value="1"/>
</dbReference>
<feature type="region of interest" description="Disordered" evidence="1">
    <location>
        <begin position="188"/>
        <end position="235"/>
    </location>
</feature>
<dbReference type="OrthoDB" id="442243at2759"/>
<dbReference type="EMBL" id="ML119160">
    <property type="protein sequence ID" value="RPB08629.1"/>
    <property type="molecule type" value="Genomic_DNA"/>
</dbReference>
<dbReference type="SUPFAM" id="SSF53474">
    <property type="entry name" value="alpha/beta-Hydrolases"/>
    <property type="match status" value="1"/>
</dbReference>
<accession>A0A3N4KH16</accession>
<dbReference type="AlphaFoldDB" id="A0A3N4KH16"/>
<protein>
    <recommendedName>
        <fullName evidence="4">DUF676 domain-containing protein</fullName>
    </recommendedName>
</protein>
<dbReference type="InterPro" id="IPR029058">
    <property type="entry name" value="AB_hydrolase_fold"/>
</dbReference>
<dbReference type="STRING" id="1392247.A0A3N4KH16"/>
<evidence type="ECO:0000313" key="2">
    <source>
        <dbReference type="EMBL" id="RPB08629.1"/>
    </source>
</evidence>
<evidence type="ECO:0008006" key="4">
    <source>
        <dbReference type="Google" id="ProtNLM"/>
    </source>
</evidence>
<sequence length="413" mass="44392">MRRRSLLLCFIHGFKGTDDTFDGFPGDLRALVSNAFPNLSVKTVVYPQYETRGDLPSCVANFREWLQNRVFDLEVAAGNPSPIFEPSVRTILVAHSMGGIVAADTLLSILDDDIITLPNGRKQRKGVGFMFPRIQGILAFDTPYLGLSPAMFAYGTDTKLRSASTTISQISTLASGLLASRAASEGANVVQKNKEADAAGRRPGPSSQSRSSRSSSGSRSRSHSQSYREPPAPPPAAAAAAAAGLWGGWGKVAAYAGAASILAAGGAIAYFKREELGHGIGWVSSHLEFVGALMKHEELRKRTKRASSVPDVGFATLYTALGEQGKEKGERTFIILPAKGTEHAGMFHRCVNPKASDEVDAHVSMFSPKTNPWYPEMGHLSRDLIAEWVKEWGGNGRKGSPERSSGMGRGERL</sequence>